<dbReference type="InterPro" id="IPR002058">
    <property type="entry name" value="PAP_assoc"/>
</dbReference>
<feature type="compositionally biased region" description="Basic and acidic residues" evidence="8">
    <location>
        <begin position="417"/>
        <end position="433"/>
    </location>
</feature>
<keyword evidence="5" id="KW-0808">Transferase</keyword>
<evidence type="ECO:0000256" key="5">
    <source>
        <dbReference type="ARBA" id="ARBA00022679"/>
    </source>
</evidence>
<dbReference type="Pfam" id="PF22600">
    <property type="entry name" value="MTPAP-like_central"/>
    <property type="match status" value="1"/>
</dbReference>
<evidence type="ECO:0000259" key="9">
    <source>
        <dbReference type="Pfam" id="PF03828"/>
    </source>
</evidence>
<keyword evidence="7" id="KW-0460">Magnesium</keyword>
<dbReference type="PANTHER" id="PTHR12271">
    <property type="entry name" value="POLY A POLYMERASE CID PAP -RELATED"/>
    <property type="match status" value="1"/>
</dbReference>
<gene>
    <name evidence="11" type="ORF">CITCOLO1_LOCUS20912</name>
</gene>
<evidence type="ECO:0000313" key="12">
    <source>
        <dbReference type="Proteomes" id="UP001642487"/>
    </source>
</evidence>
<sequence length="824" mass="91993">MAGDAGGDGHSPLPPPSNDGEFLLSLLQRPPNRQSHLNLNSQPHLHPPPSLDPAVAAVGPSLPPSWPSTASDLLYPIPLSPWSHSHQSLSTPIAPNYVGFQHLQQNPFPLPRNQFGGAQFAAPQSSGDQTQGGYLQQNPFPLPRNQFGGAQFAAPQSSGDQTQGGYLQQNPFPLPRNQFGGAQFAATQSSGDQTQGGFGGVDDFKRLGFPGNHDRANGTVAHNFSQHNHLENKLQFGSFSPTQFPRVLVNGNSSSAKDLNREVGFREPIPNGLNRNQGLDSHGNSDPVSYGNSNPNANVHSFRRGECDYSEQERGRVLGENYNFHPQAKGSELSGFMSKPKGGAHLDFGNIRRRDFEHGGNRERPRSSQFGEGSHSLELGAQLHDPVRPSRSDLLSALALNIEERVLDLDSEVVEGRHRDSRQGHAWMRKEVDSTNGNDSQELDNIGEQLADSLLLEDEPDEKSDAKFIRREKDCRGNQLLTHRERVSRKHIKCRADIDMLTVPLLRIYESLIPPKEEKEKQMQLLTSLEKLVVNEWPHAHLCLFGSCANSFGVSNSDVDVCLVLRDADIDKSEILLKLAEILQSANFQNVQALTRARVPIIKLKDPVTGVSCDICINNVLAVVNTKLLRDYAQIDVRLPQLAFIVKHWAKSRGVNETYQGTLSSYAYVLMCIHFLQHRDPPILPCLQEAKIVTYQQIVDNIECAYFDQVEKLKTFGSDNKESVARLVWGFFHYWAYCHDYANTVVSVRTKNTVSKRSKDWTRRIGKDRHLICIEDPFETSHDLGRVVDKYSIKVLREEFERAATILQAYPNPCEKLFEPFVPS</sequence>
<feature type="compositionally biased region" description="Polar residues" evidence="8">
    <location>
        <begin position="273"/>
        <end position="299"/>
    </location>
</feature>
<evidence type="ECO:0000256" key="2">
    <source>
        <dbReference type="ARBA" id="ARBA00001946"/>
    </source>
</evidence>
<feature type="compositionally biased region" description="Basic and acidic residues" evidence="8">
    <location>
        <begin position="350"/>
        <end position="366"/>
    </location>
</feature>
<keyword evidence="4" id="KW-0963">Cytoplasm</keyword>
<evidence type="ECO:0000256" key="7">
    <source>
        <dbReference type="ARBA" id="ARBA00022842"/>
    </source>
</evidence>
<evidence type="ECO:0008006" key="13">
    <source>
        <dbReference type="Google" id="ProtNLM"/>
    </source>
</evidence>
<feature type="compositionally biased region" description="Polar residues" evidence="8">
    <location>
        <begin position="122"/>
        <end position="139"/>
    </location>
</feature>
<dbReference type="Gene3D" id="1.10.1410.10">
    <property type="match status" value="1"/>
</dbReference>
<feature type="region of interest" description="Disordered" evidence="8">
    <location>
        <begin position="333"/>
        <end position="373"/>
    </location>
</feature>
<dbReference type="CDD" id="cd05402">
    <property type="entry name" value="NT_PAP_TUTase"/>
    <property type="match status" value="1"/>
</dbReference>
<feature type="domain" description="PAP-associated" evidence="9">
    <location>
        <begin position="723"/>
        <end position="782"/>
    </location>
</feature>
<dbReference type="EMBL" id="OZ021743">
    <property type="protein sequence ID" value="CAK9328494.1"/>
    <property type="molecule type" value="Genomic_DNA"/>
</dbReference>
<feature type="compositionally biased region" description="Polar residues" evidence="8">
    <location>
        <begin position="31"/>
        <end position="43"/>
    </location>
</feature>
<dbReference type="Pfam" id="PF03828">
    <property type="entry name" value="PAP_assoc"/>
    <property type="match status" value="1"/>
</dbReference>
<evidence type="ECO:0000256" key="1">
    <source>
        <dbReference type="ARBA" id="ARBA00001936"/>
    </source>
</evidence>
<accession>A0ABP0Z7M2</accession>
<organism evidence="11 12">
    <name type="scientific">Citrullus colocynthis</name>
    <name type="common">colocynth</name>
    <dbReference type="NCBI Taxonomy" id="252529"/>
    <lineage>
        <taxon>Eukaryota</taxon>
        <taxon>Viridiplantae</taxon>
        <taxon>Streptophyta</taxon>
        <taxon>Embryophyta</taxon>
        <taxon>Tracheophyta</taxon>
        <taxon>Spermatophyta</taxon>
        <taxon>Magnoliopsida</taxon>
        <taxon>eudicotyledons</taxon>
        <taxon>Gunneridae</taxon>
        <taxon>Pentapetalae</taxon>
        <taxon>rosids</taxon>
        <taxon>fabids</taxon>
        <taxon>Cucurbitales</taxon>
        <taxon>Cucurbitaceae</taxon>
        <taxon>Benincaseae</taxon>
        <taxon>Citrullus</taxon>
    </lineage>
</organism>
<dbReference type="PANTHER" id="PTHR12271:SF40">
    <property type="entry name" value="POLY(A) RNA POLYMERASE GLD2"/>
    <property type="match status" value="1"/>
</dbReference>
<feature type="region of interest" description="Disordered" evidence="8">
    <location>
        <begin position="117"/>
        <end position="179"/>
    </location>
</feature>
<feature type="compositionally biased region" description="Polar residues" evidence="8">
    <location>
        <begin position="154"/>
        <end position="171"/>
    </location>
</feature>
<evidence type="ECO:0000256" key="3">
    <source>
        <dbReference type="ARBA" id="ARBA00004496"/>
    </source>
</evidence>
<keyword evidence="12" id="KW-1185">Reference proteome</keyword>
<comment type="cofactor">
    <cofactor evidence="1">
        <name>Mn(2+)</name>
        <dbReference type="ChEBI" id="CHEBI:29035"/>
    </cofactor>
</comment>
<evidence type="ECO:0000259" key="10">
    <source>
        <dbReference type="Pfam" id="PF22600"/>
    </source>
</evidence>
<evidence type="ECO:0000256" key="6">
    <source>
        <dbReference type="ARBA" id="ARBA00022723"/>
    </source>
</evidence>
<name>A0ABP0Z7M2_9ROSI</name>
<protein>
    <recommendedName>
        <fullName evidence="13">UTP:RNA uridylyltransferase 1</fullName>
    </recommendedName>
</protein>
<feature type="region of interest" description="Disordered" evidence="8">
    <location>
        <begin position="417"/>
        <end position="443"/>
    </location>
</feature>
<dbReference type="Proteomes" id="UP001642487">
    <property type="component" value="Chromosome 9"/>
</dbReference>
<comment type="subcellular location">
    <subcellularLocation>
        <location evidence="3">Cytoplasm</location>
    </subcellularLocation>
</comment>
<evidence type="ECO:0000313" key="11">
    <source>
        <dbReference type="EMBL" id="CAK9328494.1"/>
    </source>
</evidence>
<proteinExistence type="predicted"/>
<dbReference type="InterPro" id="IPR054708">
    <property type="entry name" value="MTPAP-like_central"/>
</dbReference>
<dbReference type="InterPro" id="IPR043519">
    <property type="entry name" value="NT_sf"/>
</dbReference>
<keyword evidence="6" id="KW-0479">Metal-binding</keyword>
<dbReference type="Gene3D" id="3.30.460.10">
    <property type="entry name" value="Beta Polymerase, domain 2"/>
    <property type="match status" value="1"/>
</dbReference>
<dbReference type="SUPFAM" id="SSF81631">
    <property type="entry name" value="PAP/OAS1 substrate-binding domain"/>
    <property type="match status" value="1"/>
</dbReference>
<evidence type="ECO:0000256" key="4">
    <source>
        <dbReference type="ARBA" id="ARBA00022490"/>
    </source>
</evidence>
<dbReference type="SUPFAM" id="SSF81301">
    <property type="entry name" value="Nucleotidyltransferase"/>
    <property type="match status" value="1"/>
</dbReference>
<feature type="domain" description="Poly(A) RNA polymerase mitochondrial-like central palm" evidence="10">
    <location>
        <begin position="505"/>
        <end position="634"/>
    </location>
</feature>
<reference evidence="11 12" key="1">
    <citation type="submission" date="2024-03" db="EMBL/GenBank/DDBJ databases">
        <authorList>
            <person name="Gkanogiannis A."/>
            <person name="Becerra Lopez-Lavalle L."/>
        </authorList>
    </citation>
    <scope>NUCLEOTIDE SEQUENCE [LARGE SCALE GENOMIC DNA]</scope>
</reference>
<comment type="cofactor">
    <cofactor evidence="2">
        <name>Mg(2+)</name>
        <dbReference type="ChEBI" id="CHEBI:18420"/>
    </cofactor>
</comment>
<evidence type="ECO:0000256" key="8">
    <source>
        <dbReference type="SAM" id="MobiDB-lite"/>
    </source>
</evidence>
<feature type="region of interest" description="Disordered" evidence="8">
    <location>
        <begin position="267"/>
        <end position="301"/>
    </location>
</feature>
<feature type="region of interest" description="Disordered" evidence="8">
    <location>
        <begin position="1"/>
        <end position="56"/>
    </location>
</feature>